<dbReference type="AlphaFoldDB" id="A0A6J6BUY9"/>
<keyword evidence="1" id="KW-0472">Membrane</keyword>
<dbReference type="Pfam" id="PF14155">
    <property type="entry name" value="DUF4307"/>
    <property type="match status" value="1"/>
</dbReference>
<proteinExistence type="predicted"/>
<reference evidence="2" key="1">
    <citation type="submission" date="2020-05" db="EMBL/GenBank/DDBJ databases">
        <authorList>
            <person name="Chiriac C."/>
            <person name="Salcher M."/>
            <person name="Ghai R."/>
            <person name="Kavagutti S V."/>
        </authorList>
    </citation>
    <scope>NUCLEOTIDE SEQUENCE</scope>
</reference>
<protein>
    <submittedName>
        <fullName evidence="2">Unannotated protein</fullName>
    </submittedName>
</protein>
<keyword evidence="1" id="KW-1133">Transmembrane helix</keyword>
<feature type="transmembrane region" description="Helical" evidence="1">
    <location>
        <begin position="21"/>
        <end position="42"/>
    </location>
</feature>
<sequence>MSNEKLMQERYGRTSKPSRGKVIALASVLFAIFIGWAVWVSFLSPQSAKPAVQGYEVVDESSTIVRFRVAKPAEATAVCAVEVLSKSYAVVGYREVVIGPETSADALIEANVNTTSLGVTGLVEKCSLK</sequence>
<keyword evidence="1" id="KW-0812">Transmembrane</keyword>
<dbReference type="InterPro" id="IPR025443">
    <property type="entry name" value="DUF4307"/>
</dbReference>
<evidence type="ECO:0000313" key="2">
    <source>
        <dbReference type="EMBL" id="CAB4542099.1"/>
    </source>
</evidence>
<dbReference type="EMBL" id="CAEZSH010000091">
    <property type="protein sequence ID" value="CAB4542099.1"/>
    <property type="molecule type" value="Genomic_DNA"/>
</dbReference>
<name>A0A6J6BUY9_9ZZZZ</name>
<organism evidence="2">
    <name type="scientific">freshwater metagenome</name>
    <dbReference type="NCBI Taxonomy" id="449393"/>
    <lineage>
        <taxon>unclassified sequences</taxon>
        <taxon>metagenomes</taxon>
        <taxon>ecological metagenomes</taxon>
    </lineage>
</organism>
<evidence type="ECO:0000256" key="1">
    <source>
        <dbReference type="SAM" id="Phobius"/>
    </source>
</evidence>
<accession>A0A6J6BUY9</accession>
<gene>
    <name evidence="2" type="ORF">UFOPK1410_00757</name>
</gene>